<evidence type="ECO:0000256" key="1">
    <source>
        <dbReference type="ARBA" id="ARBA00005791"/>
    </source>
</evidence>
<dbReference type="InterPro" id="IPR036249">
    <property type="entry name" value="Thioredoxin-like_sf"/>
</dbReference>
<dbReference type="Gene3D" id="3.40.30.10">
    <property type="entry name" value="Glutaredoxin"/>
    <property type="match status" value="1"/>
</dbReference>
<dbReference type="SUPFAM" id="SSF52833">
    <property type="entry name" value="Thioredoxin-like"/>
    <property type="match status" value="1"/>
</dbReference>
<accession>A0AB37U7P9</accession>
<dbReference type="AlphaFoldDB" id="A0AB37U7P9"/>
<dbReference type="PANTHER" id="PTHR13887:SF55">
    <property type="entry name" value="SLR0313 PROTEIN"/>
    <property type="match status" value="1"/>
</dbReference>
<protein>
    <recommendedName>
        <fullName evidence="2">Thioredoxin-like fold domain-containing protein</fullName>
    </recommendedName>
</protein>
<comment type="caution">
    <text evidence="3">The sequence shown here is derived from an EMBL/GenBank/DDBJ whole genome shotgun (WGS) entry which is preliminary data.</text>
</comment>
<dbReference type="InterPro" id="IPR012336">
    <property type="entry name" value="Thioredoxin-like_fold"/>
</dbReference>
<name>A0AB37U7P9_9CYAN</name>
<dbReference type="EMBL" id="RSCK01000195">
    <property type="protein sequence ID" value="RUS95269.1"/>
    <property type="molecule type" value="Genomic_DNA"/>
</dbReference>
<dbReference type="Pfam" id="PF13462">
    <property type="entry name" value="Thioredoxin_4"/>
    <property type="match status" value="1"/>
</dbReference>
<dbReference type="PANTHER" id="PTHR13887">
    <property type="entry name" value="GLUTATHIONE S-TRANSFERASE KAPPA"/>
    <property type="match status" value="1"/>
</dbReference>
<gene>
    <name evidence="3" type="ORF">DSM107010_71370</name>
</gene>
<dbReference type="RefSeq" id="WP_106169988.1">
    <property type="nucleotide sequence ID" value="NZ_JAVKZF010000004.1"/>
</dbReference>
<proteinExistence type="inferred from homology"/>
<evidence type="ECO:0000313" key="3">
    <source>
        <dbReference type="EMBL" id="RUS95269.1"/>
    </source>
</evidence>
<keyword evidence="4" id="KW-1185">Reference proteome</keyword>
<organism evidence="3 4">
    <name type="scientific">Chroococcidiopsis cubana SAG 39.79</name>
    <dbReference type="NCBI Taxonomy" id="388085"/>
    <lineage>
        <taxon>Bacteria</taxon>
        <taxon>Bacillati</taxon>
        <taxon>Cyanobacteriota</taxon>
        <taxon>Cyanophyceae</taxon>
        <taxon>Chroococcidiopsidales</taxon>
        <taxon>Chroococcidiopsidaceae</taxon>
        <taxon>Chroococcidiopsis</taxon>
    </lineage>
</organism>
<dbReference type="Proteomes" id="UP000282574">
    <property type="component" value="Unassembled WGS sequence"/>
</dbReference>
<evidence type="ECO:0000259" key="2">
    <source>
        <dbReference type="Pfam" id="PF13462"/>
    </source>
</evidence>
<feature type="domain" description="Thioredoxin-like fold" evidence="2">
    <location>
        <begin position="10"/>
        <end position="169"/>
    </location>
</feature>
<evidence type="ECO:0000313" key="4">
    <source>
        <dbReference type="Proteomes" id="UP000282574"/>
    </source>
</evidence>
<reference evidence="3 4" key="1">
    <citation type="journal article" date="2019" name="Genome Biol. Evol.">
        <title>Day and night: Metabolic profiles and evolutionary relationships of six axenic non-marine cyanobacteria.</title>
        <authorList>
            <person name="Will S.E."/>
            <person name="Henke P."/>
            <person name="Boedeker C."/>
            <person name="Huang S."/>
            <person name="Brinkmann H."/>
            <person name="Rohde M."/>
            <person name="Jarek M."/>
            <person name="Friedl T."/>
            <person name="Seufert S."/>
            <person name="Schumacher M."/>
            <person name="Overmann J."/>
            <person name="Neumann-Schaal M."/>
            <person name="Petersen J."/>
        </authorList>
    </citation>
    <scope>NUCLEOTIDE SEQUENCE [LARGE SCALE GENOMIC DNA]</scope>
    <source>
        <strain evidence="3 4">SAG 39.79</strain>
    </source>
</reference>
<sequence length="178" mass="20596">MLLLPVHQNDYQLGPIDAPVQLVEYGDFACRHCRAVYPVINQIKHWLSIHLCFVFRHFPISDNHLWAWQAAELAEAAGAQGQFWQMHRYLFEHPSELCLDTLTVTNLTSLGLDPQQLIQDIGQHRYQQQVQEDILSGLCSNVRQTPTFFINGVQYQGVCRFDELMETIETAGFEQEQH</sequence>
<comment type="similarity">
    <text evidence="1">Belongs to the thioredoxin family. DsbA subfamily.</text>
</comment>